<organism evidence="1 2">
    <name type="scientific">Rhizopus oryzae</name>
    <name type="common">Mucormycosis agent</name>
    <name type="synonym">Rhizopus arrhizus var. delemar</name>
    <dbReference type="NCBI Taxonomy" id="64495"/>
    <lineage>
        <taxon>Eukaryota</taxon>
        <taxon>Fungi</taxon>
        <taxon>Fungi incertae sedis</taxon>
        <taxon>Mucoromycota</taxon>
        <taxon>Mucoromycotina</taxon>
        <taxon>Mucoromycetes</taxon>
        <taxon>Mucorales</taxon>
        <taxon>Mucorineae</taxon>
        <taxon>Rhizopodaceae</taxon>
        <taxon>Rhizopus</taxon>
    </lineage>
</organism>
<dbReference type="AlphaFoldDB" id="A0A9P6XDJ0"/>
<protein>
    <submittedName>
        <fullName evidence="1">Uncharacterized protein</fullName>
    </submittedName>
</protein>
<dbReference type="EMBL" id="JAANQT010000423">
    <property type="protein sequence ID" value="KAG1311131.1"/>
    <property type="molecule type" value="Genomic_DNA"/>
</dbReference>
<sequence>MLLLLSKVIIKADFGIKKVDELLRLKQNNWVLITQMETYYHDSSIDDVAFCQEGKGAWYELRFSVGKFEVIATGGLCNSANDDGLDAFLGVSVPAHLINDDRFILFSPCEEVCRSQCYRMLRNYKRRASLYTWCSKSDLFCNFDFCTPLSLDLHRTEPLGYATVCSKLINLSVSASLKISEVHVLVDMLKQIECWKDLGFEAESTNEEIQAKLHLIKTNKIKSKLSRAKILLMDRSPSAPLPKARALGATLAAQAGVAVDDIFVYGNWSSK</sequence>
<reference evidence="1" key="1">
    <citation type="journal article" date="2020" name="Microb. Genom.">
        <title>Genetic diversity of clinical and environmental Mucorales isolates obtained from an investigation of mucormycosis cases among solid organ transplant recipients.</title>
        <authorList>
            <person name="Nguyen M.H."/>
            <person name="Kaul D."/>
            <person name="Muto C."/>
            <person name="Cheng S.J."/>
            <person name="Richter R.A."/>
            <person name="Bruno V.M."/>
            <person name="Liu G."/>
            <person name="Beyhan S."/>
            <person name="Sundermann A.J."/>
            <person name="Mounaud S."/>
            <person name="Pasculle A.W."/>
            <person name="Nierman W.C."/>
            <person name="Driscoll E."/>
            <person name="Cumbie R."/>
            <person name="Clancy C.J."/>
            <person name="Dupont C.L."/>
        </authorList>
    </citation>
    <scope>NUCLEOTIDE SEQUENCE</scope>
    <source>
        <strain evidence="1">GL11</strain>
    </source>
</reference>
<gene>
    <name evidence="1" type="ORF">G6F64_004036</name>
</gene>
<keyword evidence="2" id="KW-1185">Reference proteome</keyword>
<name>A0A9P6XDJ0_RHIOR</name>
<dbReference type="Proteomes" id="UP000716291">
    <property type="component" value="Unassembled WGS sequence"/>
</dbReference>
<evidence type="ECO:0000313" key="2">
    <source>
        <dbReference type="Proteomes" id="UP000716291"/>
    </source>
</evidence>
<comment type="caution">
    <text evidence="1">The sequence shown here is derived from an EMBL/GenBank/DDBJ whole genome shotgun (WGS) entry which is preliminary data.</text>
</comment>
<accession>A0A9P6XDJ0</accession>
<evidence type="ECO:0000313" key="1">
    <source>
        <dbReference type="EMBL" id="KAG1311131.1"/>
    </source>
</evidence>
<proteinExistence type="predicted"/>